<evidence type="ECO:0000256" key="1">
    <source>
        <dbReference type="ARBA" id="ARBA00001913"/>
    </source>
</evidence>
<sequence>IWETLIRWTITLKMLKFSLWLLLIILANQVLSRPNFVLIFADDVGYGDFQSYGHPTQERGPIDDLAAEGMRFTQWYSAASLCTPSRAALLTGRLPIHSGMVGPTRVLHQNDAGGLPKNETTLAEALKELGYKTGMVGKWHLGINELKQNDGRHLPKHHGFDFVGTNLPFTFHLFCSPSETHYKSSVTNTKIVKIPAKHISVFLGGTLAKLCLIELLWNLIHIVVTTNMLLNPNQQYVPKYPVDKMKIKCFLSNKDEIIEQPIIPEKLTDKIVEGAKQFITENQKNPFFLYLSLPQTHVAMFCKEEFCNKSMRGSYGDNVNEMSWAVGEVVNQLKDLNLDQNTLVMFLSDHGPAVEFCYTGGSTGGLKGGKASSWDGGIKVPAVAWWPGTIQPGVKTQVVSTMDIFPTFLQLAGNEGNNGNLDGMSISDLLLSNHDNEVHEILFHYCSDRLMAVRYGRYKIHFHTQHLHVFNSNCIDGKALENIVDYFDCYANTTTHNPPLIFDINTDPEELFPLEAAPRAHIIEEVEKQVAKHQKTIKPVASQLGRHGKDLQPCCNPPSCVCNYPNPDKRKTEL</sequence>
<keyword evidence="8" id="KW-1185">Reference proteome</keyword>
<proteinExistence type="inferred from homology"/>
<dbReference type="InterPro" id="IPR017850">
    <property type="entry name" value="Alkaline_phosphatase_core_sf"/>
</dbReference>
<reference evidence="7" key="4">
    <citation type="submission" date="2025-09" db="UniProtKB">
        <authorList>
            <consortium name="Ensembl"/>
        </authorList>
    </citation>
    <scope>IDENTIFICATION</scope>
</reference>
<evidence type="ECO:0000313" key="8">
    <source>
        <dbReference type="Proteomes" id="UP000008144"/>
    </source>
</evidence>
<reference evidence="7" key="2">
    <citation type="journal article" date="2008" name="Genome Biol.">
        <title>Improved genome assembly and evidence-based global gene model set for the chordate Ciona intestinalis: new insight into intron and operon populations.</title>
        <authorList>
            <person name="Satou Y."/>
            <person name="Mineta K."/>
            <person name="Ogasawara M."/>
            <person name="Sasakura Y."/>
            <person name="Shoguchi E."/>
            <person name="Ueno K."/>
            <person name="Yamada L."/>
            <person name="Matsumoto J."/>
            <person name="Wasserscheid J."/>
            <person name="Dewar K."/>
            <person name="Wiley G.B."/>
            <person name="Macmil S.L."/>
            <person name="Roe B.A."/>
            <person name="Zeller R.W."/>
            <person name="Hastings K.E."/>
            <person name="Lemaire P."/>
            <person name="Lindquist E."/>
            <person name="Endo T."/>
            <person name="Hotta K."/>
            <person name="Inaba K."/>
        </authorList>
    </citation>
    <scope>NUCLEOTIDE SEQUENCE [LARGE SCALE GENOMIC DNA]</scope>
    <source>
        <strain evidence="7">wild type</strain>
    </source>
</reference>
<dbReference type="PROSITE" id="PS00523">
    <property type="entry name" value="SULFATASE_1"/>
    <property type="match status" value="1"/>
</dbReference>
<dbReference type="OMA" id="IPFIAWQ"/>
<name>H2XRT9_CIOIN</name>
<keyword evidence="3" id="KW-0479">Metal-binding</keyword>
<dbReference type="FunCoup" id="H2XRT9">
    <property type="interactions" value="1"/>
</dbReference>
<dbReference type="GeneTree" id="ENSGT00940000169960"/>
<keyword evidence="5" id="KW-0106">Calcium</keyword>
<evidence type="ECO:0000256" key="3">
    <source>
        <dbReference type="ARBA" id="ARBA00022723"/>
    </source>
</evidence>
<dbReference type="InterPro" id="IPR024607">
    <property type="entry name" value="Sulfatase_CS"/>
</dbReference>
<dbReference type="Pfam" id="PF14707">
    <property type="entry name" value="Sulfatase_C"/>
    <property type="match status" value="1"/>
</dbReference>
<dbReference type="SUPFAM" id="SSF53649">
    <property type="entry name" value="Alkaline phosphatase-like"/>
    <property type="match status" value="1"/>
</dbReference>
<evidence type="ECO:0000256" key="4">
    <source>
        <dbReference type="ARBA" id="ARBA00022801"/>
    </source>
</evidence>
<dbReference type="PANTHER" id="PTHR42693:SF15">
    <property type="entry name" value="ARYLSULFATASE"/>
    <property type="match status" value="1"/>
</dbReference>
<protein>
    <recommendedName>
        <fullName evidence="6">Sulfatase N-terminal domain-containing protein</fullName>
    </recommendedName>
</protein>
<dbReference type="AlphaFoldDB" id="H2XRT9"/>
<comment type="cofactor">
    <cofactor evidence="1">
        <name>Ca(2+)</name>
        <dbReference type="ChEBI" id="CHEBI:29108"/>
    </cofactor>
</comment>
<evidence type="ECO:0000313" key="7">
    <source>
        <dbReference type="Ensembl" id="ENSCINP00000032373.1"/>
    </source>
</evidence>
<dbReference type="InParanoid" id="H2XRT9"/>
<evidence type="ECO:0000259" key="6">
    <source>
        <dbReference type="Pfam" id="PF00884"/>
    </source>
</evidence>
<dbReference type="InterPro" id="IPR000917">
    <property type="entry name" value="Sulfatase_N"/>
</dbReference>
<dbReference type="Proteomes" id="UP000008144">
    <property type="component" value="Chromosome 10"/>
</dbReference>
<evidence type="ECO:0000256" key="5">
    <source>
        <dbReference type="ARBA" id="ARBA00022837"/>
    </source>
</evidence>
<dbReference type="PROSITE" id="PS00149">
    <property type="entry name" value="SULFATASE_2"/>
    <property type="match status" value="1"/>
</dbReference>
<reference evidence="7" key="3">
    <citation type="submission" date="2025-08" db="UniProtKB">
        <authorList>
            <consortium name="Ensembl"/>
        </authorList>
    </citation>
    <scope>IDENTIFICATION</scope>
</reference>
<dbReference type="GO" id="GO:0004065">
    <property type="term" value="F:arylsulfatase activity"/>
    <property type="evidence" value="ECO:0000318"/>
    <property type="project" value="GO_Central"/>
</dbReference>
<reference evidence="8" key="1">
    <citation type="journal article" date="2002" name="Science">
        <title>The draft genome of Ciona intestinalis: insights into chordate and vertebrate origins.</title>
        <authorList>
            <person name="Dehal P."/>
            <person name="Satou Y."/>
            <person name="Campbell R.K."/>
            <person name="Chapman J."/>
            <person name="Degnan B."/>
            <person name="De Tomaso A."/>
            <person name="Davidson B."/>
            <person name="Di Gregorio A."/>
            <person name="Gelpke M."/>
            <person name="Goodstein D.M."/>
            <person name="Harafuji N."/>
            <person name="Hastings K.E."/>
            <person name="Ho I."/>
            <person name="Hotta K."/>
            <person name="Huang W."/>
            <person name="Kawashima T."/>
            <person name="Lemaire P."/>
            <person name="Martinez D."/>
            <person name="Meinertzhagen I.A."/>
            <person name="Necula S."/>
            <person name="Nonaka M."/>
            <person name="Putnam N."/>
            <person name="Rash S."/>
            <person name="Saiga H."/>
            <person name="Satake M."/>
            <person name="Terry A."/>
            <person name="Yamada L."/>
            <person name="Wang H.G."/>
            <person name="Awazu S."/>
            <person name="Azumi K."/>
            <person name="Boore J."/>
            <person name="Branno M."/>
            <person name="Chin-Bow S."/>
            <person name="DeSantis R."/>
            <person name="Doyle S."/>
            <person name="Francino P."/>
            <person name="Keys D.N."/>
            <person name="Haga S."/>
            <person name="Hayashi H."/>
            <person name="Hino K."/>
            <person name="Imai K.S."/>
            <person name="Inaba K."/>
            <person name="Kano S."/>
            <person name="Kobayashi K."/>
            <person name="Kobayashi M."/>
            <person name="Lee B.I."/>
            <person name="Makabe K.W."/>
            <person name="Manohar C."/>
            <person name="Matassi G."/>
            <person name="Medina M."/>
            <person name="Mochizuki Y."/>
            <person name="Mount S."/>
            <person name="Morishita T."/>
            <person name="Miura S."/>
            <person name="Nakayama A."/>
            <person name="Nishizaka S."/>
            <person name="Nomoto H."/>
            <person name="Ohta F."/>
            <person name="Oishi K."/>
            <person name="Rigoutsos I."/>
            <person name="Sano M."/>
            <person name="Sasaki A."/>
            <person name="Sasakura Y."/>
            <person name="Shoguchi E."/>
            <person name="Shin-i T."/>
            <person name="Spagnuolo A."/>
            <person name="Stainier D."/>
            <person name="Suzuki M.M."/>
            <person name="Tassy O."/>
            <person name="Takatori N."/>
            <person name="Tokuoka M."/>
            <person name="Yagi K."/>
            <person name="Yoshizaki F."/>
            <person name="Wada S."/>
            <person name="Zhang C."/>
            <person name="Hyatt P.D."/>
            <person name="Larimer F."/>
            <person name="Detter C."/>
            <person name="Doggett N."/>
            <person name="Glavina T."/>
            <person name="Hawkins T."/>
            <person name="Richardson P."/>
            <person name="Lucas S."/>
            <person name="Kohara Y."/>
            <person name="Levine M."/>
            <person name="Satoh N."/>
            <person name="Rokhsar D.S."/>
        </authorList>
    </citation>
    <scope>NUCLEOTIDE SEQUENCE [LARGE SCALE GENOMIC DNA]</scope>
</reference>
<organism evidence="7 8">
    <name type="scientific">Ciona intestinalis</name>
    <name type="common">Transparent sea squirt</name>
    <name type="synonym">Ascidia intestinalis</name>
    <dbReference type="NCBI Taxonomy" id="7719"/>
    <lineage>
        <taxon>Eukaryota</taxon>
        <taxon>Metazoa</taxon>
        <taxon>Chordata</taxon>
        <taxon>Tunicata</taxon>
        <taxon>Ascidiacea</taxon>
        <taxon>Phlebobranchia</taxon>
        <taxon>Cionidae</taxon>
        <taxon>Ciona</taxon>
    </lineage>
</organism>
<keyword evidence="4" id="KW-0378">Hydrolase</keyword>
<dbReference type="InterPro" id="IPR050738">
    <property type="entry name" value="Sulfatase"/>
</dbReference>
<dbReference type="PANTHER" id="PTHR42693">
    <property type="entry name" value="ARYLSULFATASE FAMILY MEMBER"/>
    <property type="match status" value="1"/>
</dbReference>
<dbReference type="Gene3D" id="1.10.287.550">
    <property type="entry name" value="Helix hairpin bin"/>
    <property type="match status" value="1"/>
</dbReference>
<dbReference type="Ensembl" id="ENSCINT00000034413.1">
    <property type="protein sequence ID" value="ENSCINP00000032373.1"/>
    <property type="gene ID" value="ENSCING00000018177.1"/>
</dbReference>
<comment type="similarity">
    <text evidence="2">Belongs to the sulfatase family.</text>
</comment>
<evidence type="ECO:0000256" key="2">
    <source>
        <dbReference type="ARBA" id="ARBA00008779"/>
    </source>
</evidence>
<dbReference type="HOGENOM" id="CLU_006332_13_3_1"/>
<feature type="domain" description="Sulfatase N-terminal" evidence="6">
    <location>
        <begin position="34"/>
        <end position="413"/>
    </location>
</feature>
<dbReference type="Gene3D" id="3.40.720.10">
    <property type="entry name" value="Alkaline Phosphatase, subunit A"/>
    <property type="match status" value="1"/>
</dbReference>
<dbReference type="GO" id="GO:0046872">
    <property type="term" value="F:metal ion binding"/>
    <property type="evidence" value="ECO:0007669"/>
    <property type="project" value="UniProtKB-KW"/>
</dbReference>
<accession>H2XRT9</accession>
<dbReference type="Gene3D" id="3.30.1120.10">
    <property type="match status" value="1"/>
</dbReference>
<dbReference type="Pfam" id="PF00884">
    <property type="entry name" value="Sulfatase"/>
    <property type="match status" value="1"/>
</dbReference>
<dbReference type="STRING" id="7719.ENSCINP00000032373"/>
<dbReference type="EMBL" id="EAAA01000433">
    <property type="status" value="NOT_ANNOTATED_CDS"/>
    <property type="molecule type" value="Genomic_DNA"/>
</dbReference>